<gene>
    <name evidence="1" type="ORF">PVK06_017365</name>
</gene>
<comment type="caution">
    <text evidence="1">The sequence shown here is derived from an EMBL/GenBank/DDBJ whole genome shotgun (WGS) entry which is preliminary data.</text>
</comment>
<name>A0ABR0Q2X1_GOSAR</name>
<evidence type="ECO:0000313" key="1">
    <source>
        <dbReference type="EMBL" id="KAK5833521.1"/>
    </source>
</evidence>
<protein>
    <submittedName>
        <fullName evidence="1">Uncharacterized protein</fullName>
    </submittedName>
</protein>
<keyword evidence="2" id="KW-1185">Reference proteome</keyword>
<dbReference type="EMBL" id="JARKNE010000005">
    <property type="protein sequence ID" value="KAK5833521.1"/>
    <property type="molecule type" value="Genomic_DNA"/>
</dbReference>
<sequence>MEMEFSQVDFNCLLVAEHTRKTSEVNYAKDPLMLRYNHGAYFFLPSYVMRTHGAKQQCETVRTLRKQLELVFEFELKNENNSDKLLSLTNFISLFSIASCYNDSIISHASGPGYTREHQIEDK</sequence>
<proteinExistence type="predicted"/>
<reference evidence="1 2" key="1">
    <citation type="submission" date="2023-03" db="EMBL/GenBank/DDBJ databases">
        <title>WGS of Gossypium arboreum.</title>
        <authorList>
            <person name="Yu D."/>
        </authorList>
    </citation>
    <scope>NUCLEOTIDE SEQUENCE [LARGE SCALE GENOMIC DNA]</scope>
    <source>
        <tissue evidence="1">Leaf</tissue>
    </source>
</reference>
<evidence type="ECO:0000313" key="2">
    <source>
        <dbReference type="Proteomes" id="UP001358586"/>
    </source>
</evidence>
<organism evidence="1 2">
    <name type="scientific">Gossypium arboreum</name>
    <name type="common">Tree cotton</name>
    <name type="synonym">Gossypium nanking</name>
    <dbReference type="NCBI Taxonomy" id="29729"/>
    <lineage>
        <taxon>Eukaryota</taxon>
        <taxon>Viridiplantae</taxon>
        <taxon>Streptophyta</taxon>
        <taxon>Embryophyta</taxon>
        <taxon>Tracheophyta</taxon>
        <taxon>Spermatophyta</taxon>
        <taxon>Magnoliopsida</taxon>
        <taxon>eudicotyledons</taxon>
        <taxon>Gunneridae</taxon>
        <taxon>Pentapetalae</taxon>
        <taxon>rosids</taxon>
        <taxon>malvids</taxon>
        <taxon>Malvales</taxon>
        <taxon>Malvaceae</taxon>
        <taxon>Malvoideae</taxon>
        <taxon>Gossypium</taxon>
    </lineage>
</organism>
<dbReference type="Proteomes" id="UP001358586">
    <property type="component" value="Chromosome 5"/>
</dbReference>
<accession>A0ABR0Q2X1</accession>